<comment type="similarity">
    <text evidence="4">Belongs to the TonB-dependent receptor family.</text>
</comment>
<dbReference type="Gene3D" id="2.170.130.10">
    <property type="entry name" value="TonB-dependent receptor, plug domain"/>
    <property type="match status" value="1"/>
</dbReference>
<sequence>MNRNILSLFLFLSFFTVFARNEAPLGTVRGTIRDEKTKEVLIGCTVRIDGTQLGVTTDVDGNFTIANVPAGTQKIVISYISYKTKEIPNVRVESGNTTVVETELTVEGQALQEVVVRGNRATNTEIAVITEIKQLKPIAVGISAQQIQKSQDRDAAAAIRRVPGVSIVDNRFVLIRGLAARYNSVLINDVITPSTEVDTRSFSFDLVPSNIIDRMIVYKSGSADLPGDFAGGVIKIYTKRRPEQNFLDAGLTFGYRNNTTFQNVQTQASSGLNSIGLWNASQQVPTSFPATSAAFNALNPLQRAAYARLLPNTWGLQQATVSPDIRFALNMGRRFDVGNVRISNLTSINYATTNQFSNIDLKLYDNGTIANAVTQQYNDVNYARQTRLGILHNWSARFSPAFTLEWKTLYNQLSTTETVIRTGAQVADGYDVRSYSERFENRSILTTQLAGEHTISPLTKINWVGSFGYTGRWEPDWKRARYLRATGATGSDGQPAPFLLATPNDPTPTEVGRFNSKLHEYVISAIVNGEHTFGNPTDREPNKIRFGVYTEQKNRDYSAHFYGYQAVGGASAAKQRDIATIFAPENVTGSDGSFSLLDGTRDRDAYKGINTYLAGYVSGDVYFGPNASLTLGFRGEYNDQGIKSNVNGVETRLVTNKIFSPLPSLNFTYKLSEKTNLRFAYSSTVNRPEFRELAPFNYYDFNLLADIQGNTTLTTAKIQNLDAKWEFYPSANELISVTGFYKHFTNPIESYLLFQGNGLAYTFTNAQSAQNYGVEIELRKGFQNSASAFLQNLSVVGNVSLIKSQVNVGDFVKAPDLSGTIQQYDIRGIADTKRALAGQSPYLINAGVYYAAPNSGWQWNILYNIYGQRIFTVGNSQNPTVYELPRNVIDLNLTKQFSKKIEVRVGIQDLLNQAVRFAQDFNHDGKIGSDVTSQTAGADQMVRKFKRGSYFTASAIYTFGRRTVIP</sequence>
<reference evidence="9" key="1">
    <citation type="journal article" date="2019" name="Int. J. Syst. Evol. Microbiol.">
        <title>The Global Catalogue of Microorganisms (GCM) 10K type strain sequencing project: providing services to taxonomists for standard genome sequencing and annotation.</title>
        <authorList>
            <consortium name="The Broad Institute Genomics Platform"/>
            <consortium name="The Broad Institute Genome Sequencing Center for Infectious Disease"/>
            <person name="Wu L."/>
            <person name="Ma J."/>
        </authorList>
    </citation>
    <scope>NUCLEOTIDE SEQUENCE [LARGE SCALE GENOMIC DNA]</scope>
    <source>
        <strain evidence="9">KCTC 52490</strain>
    </source>
</reference>
<dbReference type="InterPro" id="IPR008969">
    <property type="entry name" value="CarboxyPept-like_regulatory"/>
</dbReference>
<dbReference type="RefSeq" id="WP_381509006.1">
    <property type="nucleotide sequence ID" value="NZ_JBHUOM010000050.1"/>
</dbReference>
<dbReference type="SUPFAM" id="SSF49464">
    <property type="entry name" value="Carboxypeptidase regulatory domain-like"/>
    <property type="match status" value="1"/>
</dbReference>
<evidence type="ECO:0000256" key="5">
    <source>
        <dbReference type="SAM" id="SignalP"/>
    </source>
</evidence>
<keyword evidence="5" id="KW-0732">Signal</keyword>
<keyword evidence="4" id="KW-0798">TonB box</keyword>
<evidence type="ECO:0000259" key="6">
    <source>
        <dbReference type="Pfam" id="PF00593"/>
    </source>
</evidence>
<evidence type="ECO:0000256" key="2">
    <source>
        <dbReference type="ARBA" id="ARBA00023136"/>
    </source>
</evidence>
<evidence type="ECO:0000256" key="3">
    <source>
        <dbReference type="ARBA" id="ARBA00023237"/>
    </source>
</evidence>
<dbReference type="Pfam" id="PF07715">
    <property type="entry name" value="Plug"/>
    <property type="match status" value="1"/>
</dbReference>
<evidence type="ECO:0000259" key="7">
    <source>
        <dbReference type="Pfam" id="PF07715"/>
    </source>
</evidence>
<comment type="caution">
    <text evidence="8">The sequence shown here is derived from an EMBL/GenBank/DDBJ whole genome shotgun (WGS) entry which is preliminary data.</text>
</comment>
<evidence type="ECO:0000313" key="8">
    <source>
        <dbReference type="EMBL" id="MFD2938245.1"/>
    </source>
</evidence>
<dbReference type="Gene3D" id="2.40.170.20">
    <property type="entry name" value="TonB-dependent receptor, beta-barrel domain"/>
    <property type="match status" value="1"/>
</dbReference>
<keyword evidence="3" id="KW-0998">Cell outer membrane</keyword>
<accession>A0ABW6AW36</accession>
<feature type="chain" id="PRO_5045104887" evidence="5">
    <location>
        <begin position="20"/>
        <end position="966"/>
    </location>
</feature>
<proteinExistence type="inferred from homology"/>
<dbReference type="Proteomes" id="UP001597512">
    <property type="component" value="Unassembled WGS sequence"/>
</dbReference>
<gene>
    <name evidence="8" type="ORF">ACFS25_31065</name>
</gene>
<keyword evidence="2 4" id="KW-0472">Membrane</keyword>
<dbReference type="SUPFAM" id="SSF56935">
    <property type="entry name" value="Porins"/>
    <property type="match status" value="1"/>
</dbReference>
<keyword evidence="8" id="KW-0675">Receptor</keyword>
<dbReference type="InterPro" id="IPR000531">
    <property type="entry name" value="Beta-barrel_TonB"/>
</dbReference>
<evidence type="ECO:0000256" key="4">
    <source>
        <dbReference type="RuleBase" id="RU003357"/>
    </source>
</evidence>
<dbReference type="Gene3D" id="2.60.40.1120">
    <property type="entry name" value="Carboxypeptidase-like, regulatory domain"/>
    <property type="match status" value="1"/>
</dbReference>
<dbReference type="PANTHER" id="PTHR40980:SF4">
    <property type="entry name" value="TONB-DEPENDENT RECEPTOR-LIKE BETA-BARREL DOMAIN-CONTAINING PROTEIN"/>
    <property type="match status" value="1"/>
</dbReference>
<dbReference type="PANTHER" id="PTHR40980">
    <property type="entry name" value="PLUG DOMAIN-CONTAINING PROTEIN"/>
    <property type="match status" value="1"/>
</dbReference>
<name>A0ABW6AW36_9BACT</name>
<protein>
    <submittedName>
        <fullName evidence="8">TonB-dependent receptor domain-containing protein</fullName>
    </submittedName>
</protein>
<feature type="signal peptide" evidence="5">
    <location>
        <begin position="1"/>
        <end position="19"/>
    </location>
</feature>
<dbReference type="Pfam" id="PF13715">
    <property type="entry name" value="CarbopepD_reg_2"/>
    <property type="match status" value="1"/>
</dbReference>
<evidence type="ECO:0000313" key="9">
    <source>
        <dbReference type="Proteomes" id="UP001597512"/>
    </source>
</evidence>
<organism evidence="8 9">
    <name type="scientific">Spirosoma flavum</name>
    <dbReference type="NCBI Taxonomy" id="2048557"/>
    <lineage>
        <taxon>Bacteria</taxon>
        <taxon>Pseudomonadati</taxon>
        <taxon>Bacteroidota</taxon>
        <taxon>Cytophagia</taxon>
        <taxon>Cytophagales</taxon>
        <taxon>Cytophagaceae</taxon>
        <taxon>Spirosoma</taxon>
    </lineage>
</organism>
<dbReference type="InterPro" id="IPR036942">
    <property type="entry name" value="Beta-barrel_TonB_sf"/>
</dbReference>
<dbReference type="InterPro" id="IPR037066">
    <property type="entry name" value="Plug_dom_sf"/>
</dbReference>
<feature type="domain" description="TonB-dependent receptor plug" evidence="7">
    <location>
        <begin position="138"/>
        <end position="233"/>
    </location>
</feature>
<dbReference type="InterPro" id="IPR012910">
    <property type="entry name" value="Plug_dom"/>
</dbReference>
<dbReference type="Pfam" id="PF00593">
    <property type="entry name" value="TonB_dep_Rec_b-barrel"/>
    <property type="match status" value="1"/>
</dbReference>
<comment type="subcellular location">
    <subcellularLocation>
        <location evidence="1 4">Cell outer membrane</location>
    </subcellularLocation>
</comment>
<evidence type="ECO:0000256" key="1">
    <source>
        <dbReference type="ARBA" id="ARBA00004442"/>
    </source>
</evidence>
<feature type="domain" description="TonB-dependent receptor-like beta-barrel" evidence="6">
    <location>
        <begin position="447"/>
        <end position="909"/>
    </location>
</feature>
<keyword evidence="9" id="KW-1185">Reference proteome</keyword>
<dbReference type="EMBL" id="JBHUOM010000050">
    <property type="protein sequence ID" value="MFD2938245.1"/>
    <property type="molecule type" value="Genomic_DNA"/>
</dbReference>